<sequence length="45" mass="4992">MRIWSIHSPFTVANGAMEDWECCNYSSSRRLITAPASMKPNSGGM</sequence>
<gene>
    <name evidence="1" type="ORF">GALL_165480</name>
</gene>
<proteinExistence type="predicted"/>
<accession>A0A1J5RZ78</accession>
<dbReference type="EMBL" id="MLJW01000084">
    <property type="protein sequence ID" value="OIR01457.1"/>
    <property type="molecule type" value="Genomic_DNA"/>
</dbReference>
<name>A0A1J5RZ78_9ZZZZ</name>
<dbReference type="AlphaFoldDB" id="A0A1J5RZ78"/>
<reference evidence="1" key="1">
    <citation type="submission" date="2016-10" db="EMBL/GenBank/DDBJ databases">
        <title>Sequence of Gallionella enrichment culture.</title>
        <authorList>
            <person name="Poehlein A."/>
            <person name="Muehling M."/>
            <person name="Daniel R."/>
        </authorList>
    </citation>
    <scope>NUCLEOTIDE SEQUENCE</scope>
</reference>
<organism evidence="1">
    <name type="scientific">mine drainage metagenome</name>
    <dbReference type="NCBI Taxonomy" id="410659"/>
    <lineage>
        <taxon>unclassified sequences</taxon>
        <taxon>metagenomes</taxon>
        <taxon>ecological metagenomes</taxon>
    </lineage>
</organism>
<comment type="caution">
    <text evidence="1">The sequence shown here is derived from an EMBL/GenBank/DDBJ whole genome shotgun (WGS) entry which is preliminary data.</text>
</comment>
<protein>
    <submittedName>
        <fullName evidence="1">Uncharacterized protein</fullName>
    </submittedName>
</protein>
<evidence type="ECO:0000313" key="1">
    <source>
        <dbReference type="EMBL" id="OIR01457.1"/>
    </source>
</evidence>